<protein>
    <submittedName>
        <fullName evidence="2">Uncharacterized protein</fullName>
    </submittedName>
</protein>
<feature type="compositionally biased region" description="Low complexity" evidence="1">
    <location>
        <begin position="78"/>
        <end position="88"/>
    </location>
</feature>
<keyword evidence="3" id="KW-1185">Reference proteome</keyword>
<proteinExistence type="predicted"/>
<feature type="region of interest" description="Disordered" evidence="1">
    <location>
        <begin position="27"/>
        <end position="107"/>
    </location>
</feature>
<sequence length="154" mass="15580">MGPACQLDECPDSSAAAALPSATLEAMDAPALPAPSAPPAPAVPAAGDGGPPSSSAPEPVPRVLPSTLLLPNPPQPPSSGRARGAAVRLRGRKPAAAPYGTAGGRRPDPLVEAVRLLGRDRDVDAGVATADILELAMAKGPMFSWMSYWPEEGF</sequence>
<evidence type="ECO:0000313" key="2">
    <source>
        <dbReference type="EMBL" id="WVZ59205.1"/>
    </source>
</evidence>
<organism evidence="2 3">
    <name type="scientific">Paspalum notatum var. saurae</name>
    <dbReference type="NCBI Taxonomy" id="547442"/>
    <lineage>
        <taxon>Eukaryota</taxon>
        <taxon>Viridiplantae</taxon>
        <taxon>Streptophyta</taxon>
        <taxon>Embryophyta</taxon>
        <taxon>Tracheophyta</taxon>
        <taxon>Spermatophyta</taxon>
        <taxon>Magnoliopsida</taxon>
        <taxon>Liliopsida</taxon>
        <taxon>Poales</taxon>
        <taxon>Poaceae</taxon>
        <taxon>PACMAD clade</taxon>
        <taxon>Panicoideae</taxon>
        <taxon>Andropogonodae</taxon>
        <taxon>Paspaleae</taxon>
        <taxon>Paspalinae</taxon>
        <taxon>Paspalum</taxon>
    </lineage>
</organism>
<evidence type="ECO:0000256" key="1">
    <source>
        <dbReference type="SAM" id="MobiDB-lite"/>
    </source>
</evidence>
<accession>A0AAQ3SR22</accession>
<dbReference type="Proteomes" id="UP001341281">
    <property type="component" value="Chromosome 02"/>
</dbReference>
<dbReference type="EMBL" id="CP144746">
    <property type="protein sequence ID" value="WVZ59205.1"/>
    <property type="molecule type" value="Genomic_DNA"/>
</dbReference>
<name>A0AAQ3SR22_PASNO</name>
<evidence type="ECO:0000313" key="3">
    <source>
        <dbReference type="Proteomes" id="UP001341281"/>
    </source>
</evidence>
<reference evidence="2 3" key="1">
    <citation type="submission" date="2024-02" db="EMBL/GenBank/DDBJ databases">
        <title>High-quality chromosome-scale genome assembly of Pensacola bahiagrass (Paspalum notatum Flugge var. saurae).</title>
        <authorList>
            <person name="Vega J.M."/>
            <person name="Podio M."/>
            <person name="Orjuela J."/>
            <person name="Siena L.A."/>
            <person name="Pessino S.C."/>
            <person name="Combes M.C."/>
            <person name="Mariac C."/>
            <person name="Albertini E."/>
            <person name="Pupilli F."/>
            <person name="Ortiz J.P.A."/>
            <person name="Leblanc O."/>
        </authorList>
    </citation>
    <scope>NUCLEOTIDE SEQUENCE [LARGE SCALE GENOMIC DNA]</scope>
    <source>
        <strain evidence="2">R1</strain>
        <tissue evidence="2">Leaf</tissue>
    </source>
</reference>
<feature type="compositionally biased region" description="Pro residues" evidence="1">
    <location>
        <begin position="32"/>
        <end position="42"/>
    </location>
</feature>
<gene>
    <name evidence="2" type="ORF">U9M48_009391</name>
</gene>
<feature type="compositionally biased region" description="Low complexity" evidence="1">
    <location>
        <begin position="43"/>
        <end position="57"/>
    </location>
</feature>
<dbReference type="AlphaFoldDB" id="A0AAQ3SR22"/>